<dbReference type="PANTHER" id="PTHR10696:SF25">
    <property type="entry name" value="OXIDOREDUCTASE AIM17-RELATED"/>
    <property type="match status" value="1"/>
</dbReference>
<dbReference type="InterPro" id="IPR010376">
    <property type="entry name" value="GBBH-like_N"/>
</dbReference>
<evidence type="ECO:0000259" key="9">
    <source>
        <dbReference type="Pfam" id="PF06155"/>
    </source>
</evidence>
<protein>
    <recommendedName>
        <fullName evidence="12">TauD/TfdA-like domain-containing protein</fullName>
    </recommendedName>
</protein>
<accession>A0A550C693</accession>
<evidence type="ECO:0000256" key="7">
    <source>
        <dbReference type="SAM" id="MobiDB-lite"/>
    </source>
</evidence>
<proteinExistence type="inferred from homology"/>
<gene>
    <name evidence="10" type="ORF">BD626DRAFT_504940</name>
</gene>
<dbReference type="GO" id="GO:0016706">
    <property type="term" value="F:2-oxoglutarate-dependent dioxygenase activity"/>
    <property type="evidence" value="ECO:0007669"/>
    <property type="project" value="UniProtKB-ARBA"/>
</dbReference>
<dbReference type="EMBL" id="VDMD01000022">
    <property type="protein sequence ID" value="TRM60321.1"/>
    <property type="molecule type" value="Genomic_DNA"/>
</dbReference>
<dbReference type="OrthoDB" id="406634at2759"/>
<name>A0A550C693_9AGAR</name>
<evidence type="ECO:0000256" key="1">
    <source>
        <dbReference type="ARBA" id="ARBA00001954"/>
    </source>
</evidence>
<evidence type="ECO:0000313" key="11">
    <source>
        <dbReference type="Proteomes" id="UP000320762"/>
    </source>
</evidence>
<dbReference type="Pfam" id="PF06155">
    <property type="entry name" value="GBBH-like_N"/>
    <property type="match status" value="1"/>
</dbReference>
<keyword evidence="3" id="KW-0479">Metal-binding</keyword>
<dbReference type="PANTHER" id="PTHR10696">
    <property type="entry name" value="GAMMA-BUTYROBETAINE HYDROXYLASE-RELATED"/>
    <property type="match status" value="1"/>
</dbReference>
<evidence type="ECO:0000256" key="2">
    <source>
        <dbReference type="ARBA" id="ARBA00008654"/>
    </source>
</evidence>
<dbReference type="InterPro" id="IPR038492">
    <property type="entry name" value="GBBH-like_N_sf"/>
</dbReference>
<evidence type="ECO:0000256" key="4">
    <source>
        <dbReference type="ARBA" id="ARBA00022964"/>
    </source>
</evidence>
<dbReference type="Gene3D" id="3.30.2020.30">
    <property type="match status" value="1"/>
</dbReference>
<evidence type="ECO:0000313" key="10">
    <source>
        <dbReference type="EMBL" id="TRM60321.1"/>
    </source>
</evidence>
<dbReference type="InterPro" id="IPR003819">
    <property type="entry name" value="TauD/TfdA-like"/>
</dbReference>
<sequence length="396" mass="45005">MRSSLLGGQTPRHTRRFTNFHVRENAIYLDRLQTTYPFIWLRDSCQSPSSVHPSTRQKLHRSSDIPDNIKPAHDGVRVTPEGLQICWEDGHESMYSSSFLQRHSSADNLQAFHGDVSSQTWDSSSIRKTDNLFVSYEALKDPRRQLDATVQLLKYGLVFVTGVPNAETSAESCELRALAAAFGRIRHTFYGHVWDVRNVKNSRNIAYTNLDLGLHMDLLYHQHPPQYQILHCLRNRVTGGMSVFVDACQAAETMRTAHPSAFALLAATQVPFHYINDGHHMHCERPTIELDADGRTIKHVNYSPPFQAPLLLNTPAPFYDALRTFAGLLGEEENMYTYTLKEGDAVLFDNRRVLHARTAFEDVEGSKEGETNRWLKGCYLDDDTILDKMRGLKASL</sequence>
<comment type="similarity">
    <text evidence="2">Belongs to the gamma-BBH/TMLD family.</text>
</comment>
<dbReference type="Pfam" id="PF02668">
    <property type="entry name" value="TauD"/>
    <property type="match status" value="1"/>
</dbReference>
<evidence type="ECO:0000256" key="5">
    <source>
        <dbReference type="ARBA" id="ARBA00023002"/>
    </source>
</evidence>
<dbReference type="SUPFAM" id="SSF51197">
    <property type="entry name" value="Clavaminate synthase-like"/>
    <property type="match status" value="1"/>
</dbReference>
<reference evidence="10 11" key="1">
    <citation type="journal article" date="2019" name="New Phytol.">
        <title>Comparative genomics reveals unique wood-decay strategies and fruiting body development in the Schizophyllaceae.</title>
        <authorList>
            <person name="Almasi E."/>
            <person name="Sahu N."/>
            <person name="Krizsan K."/>
            <person name="Balint B."/>
            <person name="Kovacs G.M."/>
            <person name="Kiss B."/>
            <person name="Cseklye J."/>
            <person name="Drula E."/>
            <person name="Henrissat B."/>
            <person name="Nagy I."/>
            <person name="Chovatia M."/>
            <person name="Adam C."/>
            <person name="LaButti K."/>
            <person name="Lipzen A."/>
            <person name="Riley R."/>
            <person name="Grigoriev I.V."/>
            <person name="Nagy L.G."/>
        </authorList>
    </citation>
    <scope>NUCLEOTIDE SEQUENCE [LARGE SCALE GENOMIC DNA]</scope>
    <source>
        <strain evidence="10 11">NL-1724</strain>
    </source>
</reference>
<feature type="domain" description="TauD/TfdA-like" evidence="8">
    <location>
        <begin position="146"/>
        <end position="379"/>
    </location>
</feature>
<evidence type="ECO:0000259" key="8">
    <source>
        <dbReference type="Pfam" id="PF02668"/>
    </source>
</evidence>
<keyword evidence="11" id="KW-1185">Reference proteome</keyword>
<dbReference type="GO" id="GO:0046872">
    <property type="term" value="F:metal ion binding"/>
    <property type="evidence" value="ECO:0007669"/>
    <property type="project" value="UniProtKB-KW"/>
</dbReference>
<comment type="caution">
    <text evidence="10">The sequence shown here is derived from an EMBL/GenBank/DDBJ whole genome shotgun (WGS) entry which is preliminary data.</text>
</comment>
<keyword evidence="4" id="KW-0223">Dioxygenase</keyword>
<dbReference type="GO" id="GO:0005739">
    <property type="term" value="C:mitochondrion"/>
    <property type="evidence" value="ECO:0007669"/>
    <property type="project" value="TreeGrafter"/>
</dbReference>
<organism evidence="10 11">
    <name type="scientific">Schizophyllum amplum</name>
    <dbReference type="NCBI Taxonomy" id="97359"/>
    <lineage>
        <taxon>Eukaryota</taxon>
        <taxon>Fungi</taxon>
        <taxon>Dikarya</taxon>
        <taxon>Basidiomycota</taxon>
        <taxon>Agaricomycotina</taxon>
        <taxon>Agaricomycetes</taxon>
        <taxon>Agaricomycetidae</taxon>
        <taxon>Agaricales</taxon>
        <taxon>Schizophyllaceae</taxon>
        <taxon>Schizophyllum</taxon>
    </lineage>
</organism>
<evidence type="ECO:0008006" key="12">
    <source>
        <dbReference type="Google" id="ProtNLM"/>
    </source>
</evidence>
<dbReference type="Proteomes" id="UP000320762">
    <property type="component" value="Unassembled WGS sequence"/>
</dbReference>
<dbReference type="InterPro" id="IPR042098">
    <property type="entry name" value="TauD-like_sf"/>
</dbReference>
<keyword evidence="5" id="KW-0560">Oxidoreductase</keyword>
<comment type="cofactor">
    <cofactor evidence="1">
        <name>Fe(2+)</name>
        <dbReference type="ChEBI" id="CHEBI:29033"/>
    </cofactor>
</comment>
<evidence type="ECO:0000256" key="3">
    <source>
        <dbReference type="ARBA" id="ARBA00022723"/>
    </source>
</evidence>
<keyword evidence="6" id="KW-0408">Iron</keyword>
<dbReference type="InterPro" id="IPR050411">
    <property type="entry name" value="AlphaKG_dependent_hydroxylases"/>
</dbReference>
<dbReference type="Gene3D" id="3.60.130.10">
    <property type="entry name" value="Clavaminate synthase-like"/>
    <property type="match status" value="1"/>
</dbReference>
<dbReference type="STRING" id="97359.A0A550C693"/>
<dbReference type="GO" id="GO:0045329">
    <property type="term" value="P:carnitine biosynthetic process"/>
    <property type="evidence" value="ECO:0007669"/>
    <property type="project" value="TreeGrafter"/>
</dbReference>
<evidence type="ECO:0000256" key="6">
    <source>
        <dbReference type="ARBA" id="ARBA00023004"/>
    </source>
</evidence>
<dbReference type="AlphaFoldDB" id="A0A550C693"/>
<dbReference type="CDD" id="cd00250">
    <property type="entry name" value="CAS_like"/>
    <property type="match status" value="1"/>
</dbReference>
<feature type="region of interest" description="Disordered" evidence="7">
    <location>
        <begin position="46"/>
        <end position="73"/>
    </location>
</feature>
<feature type="domain" description="Gamma-butyrobetaine hydroxylase-like N-terminal" evidence="9">
    <location>
        <begin position="30"/>
        <end position="100"/>
    </location>
</feature>